<dbReference type="Proteomes" id="UP001165427">
    <property type="component" value="Unassembled WGS sequence"/>
</dbReference>
<evidence type="ECO:0000256" key="1">
    <source>
        <dbReference type="ARBA" id="ARBA00022741"/>
    </source>
</evidence>
<proteinExistence type="predicted"/>
<dbReference type="InterPro" id="IPR058031">
    <property type="entry name" value="AAA_lid_NorR"/>
</dbReference>
<keyword evidence="1" id="KW-0547">Nucleotide-binding</keyword>
<dbReference type="PROSITE" id="PS50045">
    <property type="entry name" value="SIGMA54_INTERACT_4"/>
    <property type="match status" value="1"/>
</dbReference>
<dbReference type="GO" id="GO:0005524">
    <property type="term" value="F:ATP binding"/>
    <property type="evidence" value="ECO:0007669"/>
    <property type="project" value="UniProtKB-KW"/>
</dbReference>
<dbReference type="AlphaFoldDB" id="A0AA41UK18"/>
<dbReference type="SUPFAM" id="SSF46689">
    <property type="entry name" value="Homeodomain-like"/>
    <property type="match status" value="1"/>
</dbReference>
<dbReference type="InterPro" id="IPR011006">
    <property type="entry name" value="CheY-like_superfamily"/>
</dbReference>
<evidence type="ECO:0000313" key="10">
    <source>
        <dbReference type="Proteomes" id="UP001165427"/>
    </source>
</evidence>
<evidence type="ECO:0000256" key="4">
    <source>
        <dbReference type="ARBA" id="ARBA00023125"/>
    </source>
</evidence>
<dbReference type="Gene3D" id="3.40.50.2300">
    <property type="match status" value="1"/>
</dbReference>
<keyword evidence="10" id="KW-1185">Reference proteome</keyword>
<dbReference type="InterPro" id="IPR009057">
    <property type="entry name" value="Homeodomain-like_sf"/>
</dbReference>
<organism evidence="9 10">
    <name type="scientific">Desulfatitalea alkaliphila</name>
    <dbReference type="NCBI Taxonomy" id="2929485"/>
    <lineage>
        <taxon>Bacteria</taxon>
        <taxon>Pseudomonadati</taxon>
        <taxon>Thermodesulfobacteriota</taxon>
        <taxon>Desulfobacteria</taxon>
        <taxon>Desulfobacterales</taxon>
        <taxon>Desulfosarcinaceae</taxon>
        <taxon>Desulfatitalea</taxon>
    </lineage>
</organism>
<dbReference type="Pfam" id="PF25601">
    <property type="entry name" value="AAA_lid_14"/>
    <property type="match status" value="1"/>
</dbReference>
<feature type="domain" description="Sigma-54 factor interaction" evidence="7">
    <location>
        <begin position="144"/>
        <end position="373"/>
    </location>
</feature>
<evidence type="ECO:0000259" key="8">
    <source>
        <dbReference type="PROSITE" id="PS50110"/>
    </source>
</evidence>
<evidence type="ECO:0000256" key="6">
    <source>
        <dbReference type="PROSITE-ProRule" id="PRU00169"/>
    </source>
</evidence>
<dbReference type="PROSITE" id="PS00675">
    <property type="entry name" value="SIGMA54_INTERACT_1"/>
    <property type="match status" value="1"/>
</dbReference>
<dbReference type="InterPro" id="IPR027417">
    <property type="entry name" value="P-loop_NTPase"/>
</dbReference>
<keyword evidence="5" id="KW-0804">Transcription</keyword>
<sequence length="452" mass="50924">MQEFPILFVDDDQQILDVVATYLDRNGYRVDAAGNGKAALEKIKQRDYAAVFTDLIMPDISGLDLLKSIKSISPATEVIIVTGYGTIESAIEALKLGSYDYLQKPINFERLKLLIDRIAEKRKLQLENVLIKRRLKDRYNYDQLVGKSGKMQQIYEVIDRISSGSPTVLIQGESGTGKELVANVIHQNSVRRDKPFIPVNCGAISEGLLESELFGHVKGAFTGAIKDNIGLFKAADGGTIFLDEIAEVPPSLQVKLLRALQERKIRPVGDTRESDVDVRVIAATNKNLEEEIRKKTFREDLYYRLNVIFIQMPPLREIKDDIPHLVHHFMAKFSRDSHRVVERISPEALDLLLDYDWPGNVRQLENVIERAFALGMGDTIQVVDLPPEVRKTGGSNNIGNQTLNLSENEKLLIGRALKQTNGNKAEAAKLLGINLTTVYRKMEKYKMNHQSR</sequence>
<evidence type="ECO:0000256" key="5">
    <source>
        <dbReference type="ARBA" id="ARBA00023163"/>
    </source>
</evidence>
<dbReference type="SUPFAM" id="SSF52172">
    <property type="entry name" value="CheY-like"/>
    <property type="match status" value="1"/>
</dbReference>
<dbReference type="PROSITE" id="PS50110">
    <property type="entry name" value="RESPONSE_REGULATORY"/>
    <property type="match status" value="1"/>
</dbReference>
<protein>
    <submittedName>
        <fullName evidence="9">Sigma-54 dependent transcriptional regulator</fullName>
    </submittedName>
</protein>
<dbReference type="CDD" id="cd00009">
    <property type="entry name" value="AAA"/>
    <property type="match status" value="1"/>
</dbReference>
<evidence type="ECO:0000256" key="2">
    <source>
        <dbReference type="ARBA" id="ARBA00022840"/>
    </source>
</evidence>
<reference evidence="9" key="1">
    <citation type="submission" date="2022-04" db="EMBL/GenBank/DDBJ databases">
        <title>Desulfatitalea alkaliphila sp. nov., a novel anaerobic sulfate-reducing bacterium isolated from terrestrial mud volcano, Taman Peninsula, Russia.</title>
        <authorList>
            <person name="Khomyakova M.A."/>
            <person name="Merkel A.Y."/>
            <person name="Slobodkin A.I."/>
        </authorList>
    </citation>
    <scope>NUCLEOTIDE SEQUENCE</scope>
    <source>
        <strain evidence="9">M08but</strain>
    </source>
</reference>
<feature type="modified residue" description="4-aspartylphosphate" evidence="6">
    <location>
        <position position="54"/>
    </location>
</feature>
<dbReference type="Gene3D" id="1.10.8.60">
    <property type="match status" value="1"/>
</dbReference>
<gene>
    <name evidence="9" type="ORF">MRX98_10545</name>
</gene>
<dbReference type="Gene3D" id="3.40.50.300">
    <property type="entry name" value="P-loop containing nucleotide triphosphate hydrolases"/>
    <property type="match status" value="1"/>
</dbReference>
<comment type="caution">
    <text evidence="9">The sequence shown here is derived from an EMBL/GenBank/DDBJ whole genome shotgun (WGS) entry which is preliminary data.</text>
</comment>
<dbReference type="InterPro" id="IPR025943">
    <property type="entry name" value="Sigma_54_int_dom_ATP-bd_2"/>
</dbReference>
<dbReference type="InterPro" id="IPR025662">
    <property type="entry name" value="Sigma_54_int_dom_ATP-bd_1"/>
</dbReference>
<accession>A0AA41UK18</accession>
<dbReference type="Pfam" id="PF02954">
    <property type="entry name" value="HTH_8"/>
    <property type="match status" value="1"/>
</dbReference>
<evidence type="ECO:0000259" key="7">
    <source>
        <dbReference type="PROSITE" id="PS50045"/>
    </source>
</evidence>
<dbReference type="InterPro" id="IPR002197">
    <property type="entry name" value="HTH_Fis"/>
</dbReference>
<dbReference type="EMBL" id="JALJRB010000010">
    <property type="protein sequence ID" value="MCJ8501012.1"/>
    <property type="molecule type" value="Genomic_DNA"/>
</dbReference>
<keyword evidence="3" id="KW-0805">Transcription regulation</keyword>
<dbReference type="PRINTS" id="PR01590">
    <property type="entry name" value="HTHFIS"/>
</dbReference>
<dbReference type="GO" id="GO:0006355">
    <property type="term" value="P:regulation of DNA-templated transcription"/>
    <property type="evidence" value="ECO:0007669"/>
    <property type="project" value="InterPro"/>
</dbReference>
<keyword evidence="4" id="KW-0238">DNA-binding</keyword>
<dbReference type="GO" id="GO:0000160">
    <property type="term" value="P:phosphorelay signal transduction system"/>
    <property type="evidence" value="ECO:0007669"/>
    <property type="project" value="InterPro"/>
</dbReference>
<dbReference type="Gene3D" id="1.10.10.60">
    <property type="entry name" value="Homeodomain-like"/>
    <property type="match status" value="1"/>
</dbReference>
<dbReference type="Pfam" id="PF00158">
    <property type="entry name" value="Sigma54_activat"/>
    <property type="match status" value="1"/>
</dbReference>
<dbReference type="InterPro" id="IPR003593">
    <property type="entry name" value="AAA+_ATPase"/>
</dbReference>
<dbReference type="SMART" id="SM00448">
    <property type="entry name" value="REC"/>
    <property type="match status" value="1"/>
</dbReference>
<dbReference type="InterPro" id="IPR025944">
    <property type="entry name" value="Sigma_54_int_dom_CS"/>
</dbReference>
<dbReference type="RefSeq" id="WP_246907016.1">
    <property type="nucleotide sequence ID" value="NZ_JALJRB010000010.1"/>
</dbReference>
<dbReference type="GO" id="GO:0043565">
    <property type="term" value="F:sequence-specific DNA binding"/>
    <property type="evidence" value="ECO:0007669"/>
    <property type="project" value="InterPro"/>
</dbReference>
<dbReference type="InterPro" id="IPR001789">
    <property type="entry name" value="Sig_transdc_resp-reg_receiver"/>
</dbReference>
<dbReference type="SMART" id="SM00382">
    <property type="entry name" value="AAA"/>
    <property type="match status" value="1"/>
</dbReference>
<keyword evidence="2" id="KW-0067">ATP-binding</keyword>
<keyword evidence="6" id="KW-0597">Phosphoprotein</keyword>
<feature type="domain" description="Response regulatory" evidence="8">
    <location>
        <begin position="5"/>
        <end position="119"/>
    </location>
</feature>
<dbReference type="PROSITE" id="PS00688">
    <property type="entry name" value="SIGMA54_INTERACT_3"/>
    <property type="match status" value="1"/>
</dbReference>
<dbReference type="PANTHER" id="PTHR32071">
    <property type="entry name" value="TRANSCRIPTIONAL REGULATORY PROTEIN"/>
    <property type="match status" value="1"/>
</dbReference>
<dbReference type="InterPro" id="IPR002078">
    <property type="entry name" value="Sigma_54_int"/>
</dbReference>
<name>A0AA41UK18_9BACT</name>
<evidence type="ECO:0000256" key="3">
    <source>
        <dbReference type="ARBA" id="ARBA00023015"/>
    </source>
</evidence>
<dbReference type="FunFam" id="3.40.50.300:FF:000006">
    <property type="entry name" value="DNA-binding transcriptional regulator NtrC"/>
    <property type="match status" value="1"/>
</dbReference>
<dbReference type="Pfam" id="PF00072">
    <property type="entry name" value="Response_reg"/>
    <property type="match status" value="1"/>
</dbReference>
<dbReference type="PROSITE" id="PS00676">
    <property type="entry name" value="SIGMA54_INTERACT_2"/>
    <property type="match status" value="1"/>
</dbReference>
<evidence type="ECO:0000313" key="9">
    <source>
        <dbReference type="EMBL" id="MCJ8501012.1"/>
    </source>
</evidence>
<dbReference type="SUPFAM" id="SSF52540">
    <property type="entry name" value="P-loop containing nucleoside triphosphate hydrolases"/>
    <property type="match status" value="1"/>
</dbReference>